<feature type="compositionally biased region" description="Low complexity" evidence="1">
    <location>
        <begin position="43"/>
        <end position="68"/>
    </location>
</feature>
<dbReference type="EMBL" id="KN817611">
    <property type="protein sequence ID" value="KJA16983.1"/>
    <property type="molecule type" value="Genomic_DNA"/>
</dbReference>
<evidence type="ECO:0000313" key="2">
    <source>
        <dbReference type="EMBL" id="KJA16983.1"/>
    </source>
</evidence>
<feature type="compositionally biased region" description="Basic and acidic residues" evidence="1">
    <location>
        <begin position="203"/>
        <end position="219"/>
    </location>
</feature>
<feature type="region of interest" description="Disordered" evidence="1">
    <location>
        <begin position="158"/>
        <end position="231"/>
    </location>
</feature>
<evidence type="ECO:0000313" key="3">
    <source>
        <dbReference type="Proteomes" id="UP000054270"/>
    </source>
</evidence>
<feature type="region of interest" description="Disordered" evidence="1">
    <location>
        <begin position="83"/>
        <end position="103"/>
    </location>
</feature>
<protein>
    <submittedName>
        <fullName evidence="2">Uncharacterized protein</fullName>
    </submittedName>
</protein>
<reference evidence="3" key="1">
    <citation type="submission" date="2014-04" db="EMBL/GenBank/DDBJ databases">
        <title>Evolutionary Origins and Diversification of the Mycorrhizal Mutualists.</title>
        <authorList>
            <consortium name="DOE Joint Genome Institute"/>
            <consortium name="Mycorrhizal Genomics Consortium"/>
            <person name="Kohler A."/>
            <person name="Kuo A."/>
            <person name="Nagy L.G."/>
            <person name="Floudas D."/>
            <person name="Copeland A."/>
            <person name="Barry K.W."/>
            <person name="Cichocki N."/>
            <person name="Veneault-Fourrey C."/>
            <person name="LaButti K."/>
            <person name="Lindquist E.A."/>
            <person name="Lipzen A."/>
            <person name="Lundell T."/>
            <person name="Morin E."/>
            <person name="Murat C."/>
            <person name="Riley R."/>
            <person name="Ohm R."/>
            <person name="Sun H."/>
            <person name="Tunlid A."/>
            <person name="Henrissat B."/>
            <person name="Grigoriev I.V."/>
            <person name="Hibbett D.S."/>
            <person name="Martin F."/>
        </authorList>
    </citation>
    <scope>NUCLEOTIDE SEQUENCE [LARGE SCALE GENOMIC DNA]</scope>
    <source>
        <strain evidence="3">FD-334 SS-4</strain>
    </source>
</reference>
<feature type="region of interest" description="Disordered" evidence="1">
    <location>
        <begin position="1"/>
        <end position="70"/>
    </location>
</feature>
<feature type="compositionally biased region" description="Basic and acidic residues" evidence="1">
    <location>
        <begin position="83"/>
        <end position="97"/>
    </location>
</feature>
<organism evidence="2 3">
    <name type="scientific">Hypholoma sublateritium (strain FD-334 SS-4)</name>
    <dbReference type="NCBI Taxonomy" id="945553"/>
    <lineage>
        <taxon>Eukaryota</taxon>
        <taxon>Fungi</taxon>
        <taxon>Dikarya</taxon>
        <taxon>Basidiomycota</taxon>
        <taxon>Agaricomycotina</taxon>
        <taxon>Agaricomycetes</taxon>
        <taxon>Agaricomycetidae</taxon>
        <taxon>Agaricales</taxon>
        <taxon>Agaricineae</taxon>
        <taxon>Strophariaceae</taxon>
        <taxon>Hypholoma</taxon>
    </lineage>
</organism>
<dbReference type="AlphaFoldDB" id="A0A0D2M1C7"/>
<keyword evidence="3" id="KW-1185">Reference proteome</keyword>
<dbReference type="Proteomes" id="UP000054270">
    <property type="component" value="Unassembled WGS sequence"/>
</dbReference>
<evidence type="ECO:0000256" key="1">
    <source>
        <dbReference type="SAM" id="MobiDB-lite"/>
    </source>
</evidence>
<name>A0A0D2M1C7_HYPSF</name>
<accession>A0A0D2M1C7</accession>
<feature type="compositionally biased region" description="Polar residues" evidence="1">
    <location>
        <begin position="1"/>
        <end position="11"/>
    </location>
</feature>
<sequence>MCENTGNSARSRTARPYRNDAQRCPTYNSIQIPLGHPLHTGPAQNNEQKNAQQALGAARRGSGRAEGIARQRRIACHRTMERARKSEAGSTQHDRSHGYCPNTAARLARPRPTYGESDIIGCWVDANASAKNGPRNSEGSSRWRLTWSGWERFSGVPAREHDRRNPAPNIGMIPDPSDNRLRPASYSADDAQQRAHCPRHVRHSDIPGKQHHTTWEQRQRKVARAVPTRVA</sequence>
<proteinExistence type="predicted"/>
<gene>
    <name evidence="2" type="ORF">HYPSUDRAFT_206547</name>
</gene>